<comment type="caution">
    <text evidence="1">The sequence shown here is derived from an EMBL/GenBank/DDBJ whole genome shotgun (WGS) entry which is preliminary data.</text>
</comment>
<name>A0ABQ9XWM8_9EUKA</name>
<dbReference type="PANTHER" id="PTHR22878">
    <property type="entry name" value="DYNEIN HEAVY CHAIN 6, AXONEMAL-LIKE-RELATED"/>
    <property type="match status" value="1"/>
</dbReference>
<dbReference type="Pfam" id="PF12775">
    <property type="entry name" value="AAA_7"/>
    <property type="match status" value="2"/>
</dbReference>
<reference evidence="1 2" key="1">
    <citation type="journal article" date="2022" name="bioRxiv">
        <title>Genomics of Preaxostyla Flagellates Illuminates Evolutionary Transitions and the Path Towards Mitochondrial Loss.</title>
        <authorList>
            <person name="Novak L.V.F."/>
            <person name="Treitli S.C."/>
            <person name="Pyrih J."/>
            <person name="Halakuc P."/>
            <person name="Pipaliya S.V."/>
            <person name="Vacek V."/>
            <person name="Brzon O."/>
            <person name="Soukal P."/>
            <person name="Eme L."/>
            <person name="Dacks J.B."/>
            <person name="Karnkowska A."/>
            <person name="Elias M."/>
            <person name="Hampl V."/>
        </authorList>
    </citation>
    <scope>NUCLEOTIDE SEQUENCE [LARGE SCALE GENOMIC DNA]</scope>
    <source>
        <strain evidence="1">NAU3</strain>
        <tissue evidence="1">Gut</tissue>
    </source>
</reference>
<dbReference type="InterPro" id="IPR027417">
    <property type="entry name" value="P-loop_NTPase"/>
</dbReference>
<dbReference type="InterPro" id="IPR026983">
    <property type="entry name" value="DHC"/>
</dbReference>
<organism evidence="1 2">
    <name type="scientific">Blattamonas nauphoetae</name>
    <dbReference type="NCBI Taxonomy" id="2049346"/>
    <lineage>
        <taxon>Eukaryota</taxon>
        <taxon>Metamonada</taxon>
        <taxon>Preaxostyla</taxon>
        <taxon>Oxymonadida</taxon>
        <taxon>Blattamonas</taxon>
    </lineage>
</organism>
<evidence type="ECO:0000313" key="2">
    <source>
        <dbReference type="Proteomes" id="UP001281761"/>
    </source>
</evidence>
<dbReference type="Gene3D" id="3.40.50.300">
    <property type="entry name" value="P-loop containing nucleotide triphosphate hydrolases"/>
    <property type="match status" value="1"/>
</dbReference>
<proteinExistence type="predicted"/>
<keyword evidence="2" id="KW-1185">Reference proteome</keyword>
<sequence length="91" mass="10554">MPPFRTGKTALAQSMMEQLPKNRWIAHTINFSPETSNNQRKETIESRTDKHVMNLPLPDLFDSQPPLELLRKWMDYPGWCDRGEGAEVKAQ</sequence>
<evidence type="ECO:0000313" key="1">
    <source>
        <dbReference type="EMBL" id="KAK2955890.1"/>
    </source>
</evidence>
<accession>A0ABQ9XWM8</accession>
<protein>
    <submittedName>
        <fullName evidence="1">Uncharacterized protein</fullName>
    </submittedName>
</protein>
<dbReference type="Proteomes" id="UP001281761">
    <property type="component" value="Unassembled WGS sequence"/>
</dbReference>
<dbReference type="EMBL" id="JARBJD010000062">
    <property type="protein sequence ID" value="KAK2955890.1"/>
    <property type="molecule type" value="Genomic_DNA"/>
</dbReference>
<gene>
    <name evidence="1" type="ORF">BLNAU_9241</name>
</gene>